<evidence type="ECO:0000256" key="3">
    <source>
        <dbReference type="PROSITE-ProRule" id="PRU00339"/>
    </source>
</evidence>
<dbReference type="GO" id="GO:0006355">
    <property type="term" value="P:regulation of DNA-templated transcription"/>
    <property type="evidence" value="ECO:0007669"/>
    <property type="project" value="InterPro"/>
</dbReference>
<keyword evidence="5" id="KW-0238">DNA-binding</keyword>
<dbReference type="InterPro" id="IPR000792">
    <property type="entry name" value="Tscrpt_reg_LuxR_C"/>
</dbReference>
<evidence type="ECO:0000313" key="7">
    <source>
        <dbReference type="Proteomes" id="UP000534306"/>
    </source>
</evidence>
<dbReference type="PROSITE" id="PS00622">
    <property type="entry name" value="HTH_LUXR_1"/>
    <property type="match status" value="1"/>
</dbReference>
<gene>
    <name evidence="5" type="ORF">HNR71_005523</name>
    <name evidence="6" type="ORF">HPO96_08540</name>
</gene>
<dbReference type="SUPFAM" id="SSF46894">
    <property type="entry name" value="C-terminal effector domain of the bipartite response regulators"/>
    <property type="match status" value="1"/>
</dbReference>
<dbReference type="Gene3D" id="1.25.40.10">
    <property type="entry name" value="Tetratricopeptide repeat domain"/>
    <property type="match status" value="1"/>
</dbReference>
<dbReference type="SUPFAM" id="SSF48452">
    <property type="entry name" value="TPR-like"/>
    <property type="match status" value="1"/>
</dbReference>
<feature type="domain" description="HTH luxR-type" evidence="4">
    <location>
        <begin position="889"/>
        <end position="954"/>
    </location>
</feature>
<dbReference type="InterPro" id="IPR011990">
    <property type="entry name" value="TPR-like_helical_dom_sf"/>
</dbReference>
<keyword evidence="3" id="KW-0802">TPR repeat</keyword>
<dbReference type="RefSeq" id="WP_171672704.1">
    <property type="nucleotide sequence ID" value="NZ_BAAAGT010000002.1"/>
</dbReference>
<reference evidence="6 7" key="1">
    <citation type="submission" date="2020-05" db="EMBL/GenBank/DDBJ databases">
        <title>Genome sequence of Kribbella sandramycini ATCC 39419.</title>
        <authorList>
            <person name="Maclea K.S."/>
            <person name="Fair J.L."/>
        </authorList>
    </citation>
    <scope>NUCLEOTIDE SEQUENCE [LARGE SCALE GENOMIC DNA]</scope>
    <source>
        <strain evidence="6 7">ATCC 39419</strain>
    </source>
</reference>
<keyword evidence="2" id="KW-0067">ATP-binding</keyword>
<protein>
    <submittedName>
        <fullName evidence="6">AAA family ATPase</fullName>
    </submittedName>
    <submittedName>
        <fullName evidence="5">DNA-binding NarL/FixJ family response regulator</fullName>
    </submittedName>
</protein>
<reference evidence="5 8" key="2">
    <citation type="submission" date="2020-08" db="EMBL/GenBank/DDBJ databases">
        <title>Sequencing the genomes of 1000 actinobacteria strains.</title>
        <authorList>
            <person name="Klenk H.-P."/>
        </authorList>
    </citation>
    <scope>NUCLEOTIDE SEQUENCE [LARGE SCALE GENOMIC DNA]</scope>
    <source>
        <strain evidence="5 8">DSM 15626</strain>
    </source>
</reference>
<dbReference type="PROSITE" id="PS50005">
    <property type="entry name" value="TPR"/>
    <property type="match status" value="1"/>
</dbReference>
<evidence type="ECO:0000259" key="4">
    <source>
        <dbReference type="PROSITE" id="PS50043"/>
    </source>
</evidence>
<dbReference type="InterPro" id="IPR019734">
    <property type="entry name" value="TPR_rpt"/>
</dbReference>
<evidence type="ECO:0000313" key="6">
    <source>
        <dbReference type="EMBL" id="NOL40289.1"/>
    </source>
</evidence>
<dbReference type="PROSITE" id="PS50043">
    <property type="entry name" value="HTH_LUXR_2"/>
    <property type="match status" value="1"/>
</dbReference>
<dbReference type="PANTHER" id="PTHR16305">
    <property type="entry name" value="TESTICULAR SOLUBLE ADENYLYL CYCLASE"/>
    <property type="match status" value="1"/>
</dbReference>
<dbReference type="Pfam" id="PF13191">
    <property type="entry name" value="AAA_16"/>
    <property type="match status" value="1"/>
</dbReference>
<evidence type="ECO:0000256" key="2">
    <source>
        <dbReference type="ARBA" id="ARBA00022840"/>
    </source>
</evidence>
<evidence type="ECO:0000313" key="8">
    <source>
        <dbReference type="Proteomes" id="UP000553957"/>
    </source>
</evidence>
<dbReference type="Proteomes" id="UP000553957">
    <property type="component" value="Unassembled WGS sequence"/>
</dbReference>
<dbReference type="Proteomes" id="UP000534306">
    <property type="component" value="Unassembled WGS sequence"/>
</dbReference>
<dbReference type="InterPro" id="IPR016032">
    <property type="entry name" value="Sig_transdc_resp-reg_C-effctor"/>
</dbReference>
<sequence length="964" mass="104333">MSGDDVSATGRQPVVSALYVGRQAELGALRAAAQQVREGGSARVLITGEAGIGKSRLVAEFTALLKDDWLTITGACPELGAEHLPYVAFLPIVQQLVDAEGGSQPGSALNALLPHSSSSAAASSRLSLLQELIALVERAAARRPLLLVVEDLHWADGASRELFGYLARNLRDRQVLLVGTVRTGEVPAGHPVRQLVAELGRRPDITTLQLGPLEQQYVSELLTALVGRYDPARAAAVHQRSGGNPLFIEALANSDPGNPSANALRSLLQERVARLSEAARPVLAVASVAGSAVAHELLALLANRSDDELDQALRELVERDQLLATTHGYQFRHALIREAVYTGLLPGERRRLHARAATALAEHPDLATQTLPAAELAEHWFLAGRTEEAYRATLVAADEAKVSFAYTEELRHLERAIALCPGDHPDRLMLLERAIAAAGPAGQAAQGLQHCTAALELVDRDQEPERAAQILLDRAQFRGRLDLTGRVDLDEAERLLPSDRPTFALGVLHYHLTVDETVARRPQSGRVHAERVLEIAEALDDDRLRCRAYAVLGHVAIFLEPLAVTQALQAKARELAVRTGDDYMLVANGLWECAALTLNAQYDQIVVKAPQALREAELLGMQRWRGPLLAVNLCEGYLSLGRWDEAVETIEQTLAAEPEELYVSVLQAMLSWINVFRGNFERAESLVQSPEALSSGTRTLRGYMLGHTAMIWADLAVARHEPELAGRAVELFLRNSRDTAAQVQPDQDGLLAITLLQRARLAAAPRNREIAADVAKIRADITGLLHRLAARSPLDRAYRLSIEAGLGSGRMTDWDECVAAWREVKHLPALVLCLIHSAEAALAASNRAGARKRLEEARELALKVRATVWLDRIEALGQRARLEAPAAVATADASGLTPREYDVLRLVARGLPNRQIAAELYISPATVGVHVGRILTKLGAASRTEATATAHAQGLLTPGPGDRG</sequence>
<dbReference type="Pfam" id="PF00196">
    <property type="entry name" value="GerE"/>
    <property type="match status" value="1"/>
</dbReference>
<evidence type="ECO:0000313" key="5">
    <source>
        <dbReference type="EMBL" id="MBB6569886.1"/>
    </source>
</evidence>
<dbReference type="PRINTS" id="PR00038">
    <property type="entry name" value="HTHLUXR"/>
</dbReference>
<dbReference type="InterPro" id="IPR036388">
    <property type="entry name" value="WH-like_DNA-bd_sf"/>
</dbReference>
<name>A0A7Y4KX49_9ACTN</name>
<dbReference type="AlphaFoldDB" id="A0A7Y4KX49"/>
<organism evidence="6 7">
    <name type="scientific">Kribbella sandramycini</name>
    <dbReference type="NCBI Taxonomy" id="60450"/>
    <lineage>
        <taxon>Bacteria</taxon>
        <taxon>Bacillati</taxon>
        <taxon>Actinomycetota</taxon>
        <taxon>Actinomycetes</taxon>
        <taxon>Propionibacteriales</taxon>
        <taxon>Kribbellaceae</taxon>
        <taxon>Kribbella</taxon>
    </lineage>
</organism>
<dbReference type="InterPro" id="IPR041664">
    <property type="entry name" value="AAA_16"/>
</dbReference>
<dbReference type="GO" id="GO:0005737">
    <property type="term" value="C:cytoplasm"/>
    <property type="evidence" value="ECO:0007669"/>
    <property type="project" value="TreeGrafter"/>
</dbReference>
<dbReference type="PANTHER" id="PTHR16305:SF35">
    <property type="entry name" value="TRANSCRIPTIONAL ACTIVATOR DOMAIN"/>
    <property type="match status" value="1"/>
</dbReference>
<dbReference type="InterPro" id="IPR027417">
    <property type="entry name" value="P-loop_NTPase"/>
</dbReference>
<dbReference type="EMBL" id="JABJRC010000002">
    <property type="protein sequence ID" value="NOL40289.1"/>
    <property type="molecule type" value="Genomic_DNA"/>
</dbReference>
<keyword evidence="1" id="KW-0547">Nucleotide-binding</keyword>
<proteinExistence type="predicted"/>
<evidence type="ECO:0000256" key="1">
    <source>
        <dbReference type="ARBA" id="ARBA00022741"/>
    </source>
</evidence>
<dbReference type="CDD" id="cd06170">
    <property type="entry name" value="LuxR_C_like"/>
    <property type="match status" value="1"/>
</dbReference>
<feature type="repeat" description="TPR" evidence="3">
    <location>
        <begin position="627"/>
        <end position="660"/>
    </location>
</feature>
<dbReference type="GO" id="GO:0004016">
    <property type="term" value="F:adenylate cyclase activity"/>
    <property type="evidence" value="ECO:0007669"/>
    <property type="project" value="TreeGrafter"/>
</dbReference>
<accession>A0A7Y4KX49</accession>
<dbReference type="EMBL" id="JACHKF010000001">
    <property type="protein sequence ID" value="MBB6569886.1"/>
    <property type="molecule type" value="Genomic_DNA"/>
</dbReference>
<dbReference type="SMART" id="SM00421">
    <property type="entry name" value="HTH_LUXR"/>
    <property type="match status" value="1"/>
</dbReference>
<dbReference type="GO" id="GO:0005524">
    <property type="term" value="F:ATP binding"/>
    <property type="evidence" value="ECO:0007669"/>
    <property type="project" value="UniProtKB-KW"/>
</dbReference>
<dbReference type="Gene3D" id="1.10.10.10">
    <property type="entry name" value="Winged helix-like DNA-binding domain superfamily/Winged helix DNA-binding domain"/>
    <property type="match status" value="1"/>
</dbReference>
<comment type="caution">
    <text evidence="6">The sequence shown here is derived from an EMBL/GenBank/DDBJ whole genome shotgun (WGS) entry which is preliminary data.</text>
</comment>
<dbReference type="GO" id="GO:0003677">
    <property type="term" value="F:DNA binding"/>
    <property type="evidence" value="ECO:0007669"/>
    <property type="project" value="UniProtKB-KW"/>
</dbReference>
<dbReference type="SUPFAM" id="SSF52540">
    <property type="entry name" value="P-loop containing nucleoside triphosphate hydrolases"/>
    <property type="match status" value="1"/>
</dbReference>
<keyword evidence="7" id="KW-1185">Reference proteome</keyword>